<protein>
    <recommendedName>
        <fullName evidence="4">F-box domain-containing protein</fullName>
    </recommendedName>
</protein>
<dbReference type="InterPro" id="IPR053781">
    <property type="entry name" value="F-box_AtFBL13-like"/>
</dbReference>
<gene>
    <name evidence="2" type="ORF">HU200_064163</name>
</gene>
<dbReference type="OrthoDB" id="695956at2759"/>
<organism evidence="2 3">
    <name type="scientific">Digitaria exilis</name>
    <dbReference type="NCBI Taxonomy" id="1010633"/>
    <lineage>
        <taxon>Eukaryota</taxon>
        <taxon>Viridiplantae</taxon>
        <taxon>Streptophyta</taxon>
        <taxon>Embryophyta</taxon>
        <taxon>Tracheophyta</taxon>
        <taxon>Spermatophyta</taxon>
        <taxon>Magnoliopsida</taxon>
        <taxon>Liliopsida</taxon>
        <taxon>Poales</taxon>
        <taxon>Poaceae</taxon>
        <taxon>PACMAD clade</taxon>
        <taxon>Panicoideae</taxon>
        <taxon>Panicodae</taxon>
        <taxon>Paniceae</taxon>
        <taxon>Anthephorinae</taxon>
        <taxon>Digitaria</taxon>
    </lineage>
</organism>
<dbReference type="AlphaFoldDB" id="A0A835A0H6"/>
<accession>A0A835A0H6</accession>
<dbReference type="InterPro" id="IPR055312">
    <property type="entry name" value="FBL15-like"/>
</dbReference>
<dbReference type="Gene3D" id="3.80.10.10">
    <property type="entry name" value="Ribonuclease Inhibitor"/>
    <property type="match status" value="1"/>
</dbReference>
<dbReference type="EMBL" id="JACEFO010002751">
    <property type="protein sequence ID" value="KAF8650001.1"/>
    <property type="molecule type" value="Genomic_DNA"/>
</dbReference>
<dbReference type="InterPro" id="IPR036047">
    <property type="entry name" value="F-box-like_dom_sf"/>
</dbReference>
<dbReference type="Gene3D" id="1.20.1280.50">
    <property type="match status" value="1"/>
</dbReference>
<feature type="compositionally biased region" description="Basic residues" evidence="1">
    <location>
        <begin position="1"/>
        <end position="15"/>
    </location>
</feature>
<dbReference type="Proteomes" id="UP000636709">
    <property type="component" value="Unassembled WGS sequence"/>
</dbReference>
<feature type="region of interest" description="Disordered" evidence="1">
    <location>
        <begin position="1"/>
        <end position="23"/>
    </location>
</feature>
<evidence type="ECO:0000313" key="2">
    <source>
        <dbReference type="EMBL" id="KAF8650001.1"/>
    </source>
</evidence>
<name>A0A835A0H6_9POAL</name>
<dbReference type="PANTHER" id="PTHR34709:SF28">
    <property type="entry name" value="OS08G0272601 PROTEIN"/>
    <property type="match status" value="1"/>
</dbReference>
<dbReference type="PANTHER" id="PTHR34709">
    <property type="entry name" value="OS10G0396666 PROTEIN"/>
    <property type="match status" value="1"/>
</dbReference>
<reference evidence="2" key="1">
    <citation type="submission" date="2020-07" db="EMBL/GenBank/DDBJ databases">
        <title>Genome sequence and genetic diversity analysis of an under-domesticated orphan crop, white fonio (Digitaria exilis).</title>
        <authorList>
            <person name="Bennetzen J.L."/>
            <person name="Chen S."/>
            <person name="Ma X."/>
            <person name="Wang X."/>
            <person name="Yssel A.E.J."/>
            <person name="Chaluvadi S.R."/>
            <person name="Johnson M."/>
            <person name="Gangashetty P."/>
            <person name="Hamidou F."/>
            <person name="Sanogo M.D."/>
            <person name="Zwaenepoel A."/>
            <person name="Wallace J."/>
            <person name="Van De Peer Y."/>
            <person name="Van Deynze A."/>
        </authorList>
    </citation>
    <scope>NUCLEOTIDE SEQUENCE</scope>
    <source>
        <tissue evidence="2">Leaves</tissue>
    </source>
</reference>
<evidence type="ECO:0000256" key="1">
    <source>
        <dbReference type="SAM" id="MobiDB-lite"/>
    </source>
</evidence>
<proteinExistence type="predicted"/>
<evidence type="ECO:0008006" key="4">
    <source>
        <dbReference type="Google" id="ProtNLM"/>
    </source>
</evidence>
<comment type="caution">
    <text evidence="2">The sequence shown here is derived from an EMBL/GenBank/DDBJ whole genome shotgun (WGS) entry which is preliminary data.</text>
</comment>
<dbReference type="InterPro" id="IPR032675">
    <property type="entry name" value="LRR_dom_sf"/>
</dbReference>
<dbReference type="SUPFAM" id="SSF52047">
    <property type="entry name" value="RNI-like"/>
    <property type="match status" value="1"/>
</dbReference>
<dbReference type="SUPFAM" id="SSF81383">
    <property type="entry name" value="F-box domain"/>
    <property type="match status" value="1"/>
</dbReference>
<evidence type="ECO:0000313" key="3">
    <source>
        <dbReference type="Proteomes" id="UP000636709"/>
    </source>
</evidence>
<keyword evidence="3" id="KW-1185">Reference proteome</keyword>
<dbReference type="CDD" id="cd22160">
    <property type="entry name" value="F-box_AtFBL13-like"/>
    <property type="match status" value="1"/>
</dbReference>
<sequence>MGVRSRSKSKRRRRATTLTTGASTGGGGADLISDLSDELLVRILELLPKARDAVRTAALSRRWRGLWTRVPSLRFVSHPRGRRDFGNPISPCQFAAFVDRTLALRATQKEPPLAHLAISFDIFEFEQEEEEDLDVPLYIQATQRWIHHAIQHGVRSLVFTLDLPWPADEEGGDDDNNYYVGNPVITLDDLISSANLETMHLDFNHATLRLPSTAVFASLADLSIENIEIEDDSGVQHLTRLVSSACCPRLRKLRLVEVVFPMEETFLIDAGALLELSMEVIDELQFLELKTPSLRVLHMDGCYELEALTVSASSLEDLVLLTQQHTSLRIDVVDGHLSSVQRLKIRLWSDGQLFGDNNNDAGIQLLNCCTSTRCLQVSLNGPERDIDVDDIIKGRVPQLPHVTSLTIHVERSGRCSNNGAAIASLLSQCNNIRYLSLKFCYGASIAEVRRVFSHWKSHELSLAYLQEVEFIKLLGTDDELQLVQFILTRASGIQKVAVSFDPKYWLKDSEDGFKLIPLLAGGSWTPCNDAYLSYKWTRCV</sequence>